<gene>
    <name evidence="1" type="ORF">AA2016_4983</name>
    <name evidence="2" type="ORF">FHS67_003611</name>
</gene>
<reference evidence="2 4" key="2">
    <citation type="submission" date="2020-08" db="EMBL/GenBank/DDBJ databases">
        <title>Genomic Encyclopedia of Type Strains, Phase IV (KMG-IV): sequencing the most valuable type-strain genomes for metagenomic binning, comparative biology and taxonomic classification.</title>
        <authorList>
            <person name="Goeker M."/>
        </authorList>
    </citation>
    <scope>NUCLEOTIDE SEQUENCE [LARGE SCALE GENOMIC DNA]</scope>
    <source>
        <strain evidence="2 4">DSM 10368</strain>
    </source>
</reference>
<dbReference type="Pfam" id="PF20132">
    <property type="entry name" value="DUF6522"/>
    <property type="match status" value="1"/>
</dbReference>
<protein>
    <submittedName>
        <fullName evidence="1">Uncharacterized protein</fullName>
    </submittedName>
</protein>
<accession>A0AAC9AT60</accession>
<dbReference type="EMBL" id="CP015005">
    <property type="protein sequence ID" value="AMS43892.1"/>
    <property type="molecule type" value="Genomic_DNA"/>
</dbReference>
<dbReference type="Proteomes" id="UP000577697">
    <property type="component" value="Unassembled WGS sequence"/>
</dbReference>
<name>A0AAC9AT60_AMIAI</name>
<reference evidence="1 3" key="1">
    <citation type="submission" date="2016-03" db="EMBL/GenBank/DDBJ databases">
        <title>Complete genome of Aminobacter aminovorans KCTC 2477.</title>
        <authorList>
            <person name="Kim K.M."/>
        </authorList>
    </citation>
    <scope>NUCLEOTIDE SEQUENCE [LARGE SCALE GENOMIC DNA]</scope>
    <source>
        <strain evidence="1 3">KCTC 2477</strain>
    </source>
</reference>
<organism evidence="1 3">
    <name type="scientific">Aminobacter aminovorans</name>
    <name type="common">Chelatobacter heintzii</name>
    <dbReference type="NCBI Taxonomy" id="83263"/>
    <lineage>
        <taxon>Bacteria</taxon>
        <taxon>Pseudomonadati</taxon>
        <taxon>Pseudomonadota</taxon>
        <taxon>Alphaproteobacteria</taxon>
        <taxon>Hyphomicrobiales</taxon>
        <taxon>Phyllobacteriaceae</taxon>
        <taxon>Aminobacter</taxon>
    </lineage>
</organism>
<dbReference type="RefSeq" id="WP_067964845.1">
    <property type="nucleotide sequence ID" value="NZ_CP015005.1"/>
</dbReference>
<dbReference type="AlphaFoldDB" id="A0AAC9AT60"/>
<evidence type="ECO:0000313" key="1">
    <source>
        <dbReference type="EMBL" id="AMS43892.1"/>
    </source>
</evidence>
<keyword evidence="4" id="KW-1185">Reference proteome</keyword>
<evidence type="ECO:0000313" key="2">
    <source>
        <dbReference type="EMBL" id="MBB3707280.1"/>
    </source>
</evidence>
<evidence type="ECO:0000313" key="4">
    <source>
        <dbReference type="Proteomes" id="UP000577697"/>
    </source>
</evidence>
<dbReference type="InterPro" id="IPR045389">
    <property type="entry name" value="DUF6522"/>
</dbReference>
<proteinExistence type="predicted"/>
<sequence length="100" mass="11159">MKLDLDQTGSNILEPQRHSVEANELRRRMRLGLVTSMVEHGVDGDESRIRLTVRNGDSVCCGIVDADNRLVSEVSLDLRYSSFRQASQARKLRQCALGSA</sequence>
<dbReference type="KEGG" id="aak:AA2016_4983"/>
<evidence type="ECO:0000313" key="3">
    <source>
        <dbReference type="Proteomes" id="UP000075755"/>
    </source>
</evidence>
<dbReference type="Proteomes" id="UP000075755">
    <property type="component" value="Chromosome"/>
</dbReference>
<dbReference type="EMBL" id="JACICB010000013">
    <property type="protein sequence ID" value="MBB3707280.1"/>
    <property type="molecule type" value="Genomic_DNA"/>
</dbReference>